<dbReference type="PRINTS" id="PR00385">
    <property type="entry name" value="P450"/>
</dbReference>
<keyword evidence="5 7" id="KW-0408">Iron</keyword>
<sequence length="499" mass="56832">MLMSQAPAALFTGLLVWFIVHVVNLGLEWNKARIADNKMALEHGCHLPPELKKRWLLGTDRLKEIWNANSERRLLKFFCDVARDIEPLNNSYQFFLIGPRTFHILDPRQVVQITSAHQADYGFGARASVFAPLIGEGIFTQEGAAWKHSRELVRKQFYNTRYRNFDHFQEHLDNLISRIPENGAVDLQPLFFNLTLDTTTALLFGSSVYSLRGSANQDEENRRFARDFNLAQEGLAKRFRLTPFHALYNPRSFRAACRSVHDFVERYISDRSDYISEKKINDGATWFMDKVLQESSSKTAARDQLLNILLAGRDTTACCLSWTFRLLVRHEIVIARLRQEIDCVMSDTVLPTPCVVKELPLNIREATKSTVLPVGGGLDGQSPILVRRGEVVVFSQYITSRQRSIFGNDAGQFRPERWLTDDRARIEPAFFAFSGGPRRCLGEDFALAEIYYTIIRLLKAFPAIVMPEDEPVEPVGAERQRLTLVLASETGCRVKVGSV</sequence>
<evidence type="ECO:0000313" key="10">
    <source>
        <dbReference type="Proteomes" id="UP000070501"/>
    </source>
</evidence>
<dbReference type="InterPro" id="IPR002401">
    <property type="entry name" value="Cyt_P450_E_grp-I"/>
</dbReference>
<evidence type="ECO:0000256" key="2">
    <source>
        <dbReference type="ARBA" id="ARBA00010617"/>
    </source>
</evidence>
<keyword evidence="7 8" id="KW-0349">Heme</keyword>
<evidence type="ECO:0000256" key="4">
    <source>
        <dbReference type="ARBA" id="ARBA00023002"/>
    </source>
</evidence>
<proteinExistence type="inferred from homology"/>
<dbReference type="GO" id="GO:0020037">
    <property type="term" value="F:heme binding"/>
    <property type="evidence" value="ECO:0007669"/>
    <property type="project" value="InterPro"/>
</dbReference>
<evidence type="ECO:0000256" key="7">
    <source>
        <dbReference type="PIRSR" id="PIRSR602401-1"/>
    </source>
</evidence>
<dbReference type="SUPFAM" id="SSF48264">
    <property type="entry name" value="Cytochrome P450"/>
    <property type="match status" value="1"/>
</dbReference>
<dbReference type="InterPro" id="IPR017972">
    <property type="entry name" value="Cyt_P450_CS"/>
</dbReference>
<evidence type="ECO:0000256" key="6">
    <source>
        <dbReference type="ARBA" id="ARBA00023033"/>
    </source>
</evidence>
<reference evidence="10" key="1">
    <citation type="submission" date="2016-02" db="EMBL/GenBank/DDBJ databases">
        <title>Draft genome sequence of Microdochium bolleyi, a fungal endophyte of beachgrass.</title>
        <authorList>
            <consortium name="DOE Joint Genome Institute"/>
            <person name="David A.S."/>
            <person name="May G."/>
            <person name="Haridas S."/>
            <person name="Lim J."/>
            <person name="Wang M."/>
            <person name="Labutti K."/>
            <person name="Lipzen A."/>
            <person name="Barry K."/>
            <person name="Grigoriev I.V."/>
        </authorList>
    </citation>
    <scope>NUCLEOTIDE SEQUENCE [LARGE SCALE GENOMIC DNA]</scope>
    <source>
        <strain evidence="10">J235TASD1</strain>
    </source>
</reference>
<dbReference type="GO" id="GO:0005506">
    <property type="term" value="F:iron ion binding"/>
    <property type="evidence" value="ECO:0007669"/>
    <property type="project" value="InterPro"/>
</dbReference>
<evidence type="ECO:0000313" key="9">
    <source>
        <dbReference type="EMBL" id="KXJ96489.1"/>
    </source>
</evidence>
<dbReference type="PANTHER" id="PTHR24287:SF18">
    <property type="entry name" value="CYTOCHROME P450 MONOOXYGENASE APDE-RELATED"/>
    <property type="match status" value="1"/>
</dbReference>
<accession>A0A136JH67</accession>
<evidence type="ECO:0000256" key="1">
    <source>
        <dbReference type="ARBA" id="ARBA00001971"/>
    </source>
</evidence>
<evidence type="ECO:0000256" key="8">
    <source>
        <dbReference type="RuleBase" id="RU000461"/>
    </source>
</evidence>
<dbReference type="AlphaFoldDB" id="A0A136JH67"/>
<dbReference type="InParanoid" id="A0A136JH67"/>
<comment type="cofactor">
    <cofactor evidence="1 7">
        <name>heme</name>
        <dbReference type="ChEBI" id="CHEBI:30413"/>
    </cofactor>
</comment>
<keyword evidence="10" id="KW-1185">Reference proteome</keyword>
<dbReference type="Gene3D" id="1.10.630.10">
    <property type="entry name" value="Cytochrome P450"/>
    <property type="match status" value="1"/>
</dbReference>
<keyword evidence="3 7" id="KW-0479">Metal-binding</keyword>
<dbReference type="Proteomes" id="UP000070501">
    <property type="component" value="Unassembled WGS sequence"/>
</dbReference>
<protein>
    <submittedName>
        <fullName evidence="9">N-alkane-inducible cytochrome P450</fullName>
    </submittedName>
</protein>
<dbReference type="PROSITE" id="PS00086">
    <property type="entry name" value="CYTOCHROME_P450"/>
    <property type="match status" value="1"/>
</dbReference>
<dbReference type="GO" id="GO:0004497">
    <property type="term" value="F:monooxygenase activity"/>
    <property type="evidence" value="ECO:0007669"/>
    <property type="project" value="UniProtKB-KW"/>
</dbReference>
<keyword evidence="4 8" id="KW-0560">Oxidoreductase</keyword>
<keyword evidence="6 8" id="KW-0503">Monooxygenase</keyword>
<dbReference type="STRING" id="196109.A0A136JH67"/>
<name>A0A136JH67_9PEZI</name>
<dbReference type="PANTHER" id="PTHR24287">
    <property type="entry name" value="P450, PUTATIVE (EUROFUNG)-RELATED"/>
    <property type="match status" value="1"/>
</dbReference>
<comment type="similarity">
    <text evidence="2 8">Belongs to the cytochrome P450 family.</text>
</comment>
<dbReference type="InterPro" id="IPR047146">
    <property type="entry name" value="Cyt_P450_E_CYP52_fungi"/>
</dbReference>
<evidence type="ECO:0000256" key="3">
    <source>
        <dbReference type="ARBA" id="ARBA00022723"/>
    </source>
</evidence>
<dbReference type="GO" id="GO:0016705">
    <property type="term" value="F:oxidoreductase activity, acting on paired donors, with incorporation or reduction of molecular oxygen"/>
    <property type="evidence" value="ECO:0007669"/>
    <property type="project" value="InterPro"/>
</dbReference>
<dbReference type="EMBL" id="KQ964245">
    <property type="protein sequence ID" value="KXJ96489.1"/>
    <property type="molecule type" value="Genomic_DNA"/>
</dbReference>
<dbReference type="InterPro" id="IPR036396">
    <property type="entry name" value="Cyt_P450_sf"/>
</dbReference>
<dbReference type="PRINTS" id="PR00463">
    <property type="entry name" value="EP450I"/>
</dbReference>
<evidence type="ECO:0000256" key="5">
    <source>
        <dbReference type="ARBA" id="ARBA00023004"/>
    </source>
</evidence>
<gene>
    <name evidence="9" type="ORF">Micbo1qcDRAFT_210765</name>
</gene>
<dbReference type="OrthoDB" id="1470350at2759"/>
<dbReference type="InterPro" id="IPR001128">
    <property type="entry name" value="Cyt_P450"/>
</dbReference>
<organism evidence="9 10">
    <name type="scientific">Microdochium bolleyi</name>
    <dbReference type="NCBI Taxonomy" id="196109"/>
    <lineage>
        <taxon>Eukaryota</taxon>
        <taxon>Fungi</taxon>
        <taxon>Dikarya</taxon>
        <taxon>Ascomycota</taxon>
        <taxon>Pezizomycotina</taxon>
        <taxon>Sordariomycetes</taxon>
        <taxon>Xylariomycetidae</taxon>
        <taxon>Xylariales</taxon>
        <taxon>Microdochiaceae</taxon>
        <taxon>Microdochium</taxon>
    </lineage>
</organism>
<dbReference type="Pfam" id="PF00067">
    <property type="entry name" value="p450"/>
    <property type="match status" value="1"/>
</dbReference>
<feature type="binding site" description="axial binding residue" evidence="7">
    <location>
        <position position="440"/>
    </location>
    <ligand>
        <name>heme</name>
        <dbReference type="ChEBI" id="CHEBI:30413"/>
    </ligand>
    <ligandPart>
        <name>Fe</name>
        <dbReference type="ChEBI" id="CHEBI:18248"/>
    </ligandPart>
</feature>